<keyword evidence="2" id="KW-1185">Reference proteome</keyword>
<dbReference type="RefSeq" id="WP_388634037.1">
    <property type="nucleotide sequence ID" value="NZ_JBIAUT010000018.1"/>
</dbReference>
<gene>
    <name evidence="1" type="ORF">ACFYZM_32385</name>
</gene>
<sequence length="78" mass="8373">MTHAELMALPVSFPLETANRALSIGRTQGYFMAKTGTYPVRVLQLGRAYRVTRYDLWSYLGLPIAAPDGAGGGEALAA</sequence>
<name>A0ABW6UC93_9ACTN</name>
<proteinExistence type="predicted"/>
<reference evidence="1 2" key="1">
    <citation type="submission" date="2024-10" db="EMBL/GenBank/DDBJ databases">
        <title>The Natural Products Discovery Center: Release of the First 8490 Sequenced Strains for Exploring Actinobacteria Biosynthetic Diversity.</title>
        <authorList>
            <person name="Kalkreuter E."/>
            <person name="Kautsar S.A."/>
            <person name="Yang D."/>
            <person name="Bader C.D."/>
            <person name="Teijaro C.N."/>
            <person name="Fluegel L."/>
            <person name="Davis C.M."/>
            <person name="Simpson J.R."/>
            <person name="Lauterbach L."/>
            <person name="Steele A.D."/>
            <person name="Gui C."/>
            <person name="Meng S."/>
            <person name="Li G."/>
            <person name="Viehrig K."/>
            <person name="Ye F."/>
            <person name="Su P."/>
            <person name="Kiefer A.F."/>
            <person name="Nichols A."/>
            <person name="Cepeda A.J."/>
            <person name="Yan W."/>
            <person name="Fan B."/>
            <person name="Jiang Y."/>
            <person name="Adhikari A."/>
            <person name="Zheng C.-J."/>
            <person name="Schuster L."/>
            <person name="Cowan T.M."/>
            <person name="Smanski M.J."/>
            <person name="Chevrette M.G."/>
            <person name="De Carvalho L.P.S."/>
            <person name="Shen B."/>
        </authorList>
    </citation>
    <scope>NUCLEOTIDE SEQUENCE [LARGE SCALE GENOMIC DNA]</scope>
    <source>
        <strain evidence="1 2">NPDC001650</strain>
    </source>
</reference>
<protein>
    <submittedName>
        <fullName evidence="1">Integrase</fullName>
    </submittedName>
</protein>
<accession>A0ABW6UC93</accession>
<evidence type="ECO:0000313" key="2">
    <source>
        <dbReference type="Proteomes" id="UP001602123"/>
    </source>
</evidence>
<organism evidence="1 2">
    <name type="scientific">Streptomyces nondiastaticus</name>
    <dbReference type="NCBI Taxonomy" id="3154512"/>
    <lineage>
        <taxon>Bacteria</taxon>
        <taxon>Bacillati</taxon>
        <taxon>Actinomycetota</taxon>
        <taxon>Actinomycetes</taxon>
        <taxon>Kitasatosporales</taxon>
        <taxon>Streptomycetaceae</taxon>
        <taxon>Streptomyces</taxon>
    </lineage>
</organism>
<dbReference type="EMBL" id="JBIAUT010000018">
    <property type="protein sequence ID" value="MFF4220947.1"/>
    <property type="molecule type" value="Genomic_DNA"/>
</dbReference>
<evidence type="ECO:0000313" key="1">
    <source>
        <dbReference type="EMBL" id="MFF4220947.1"/>
    </source>
</evidence>
<comment type="caution">
    <text evidence="1">The sequence shown here is derived from an EMBL/GenBank/DDBJ whole genome shotgun (WGS) entry which is preliminary data.</text>
</comment>
<dbReference type="Proteomes" id="UP001602123">
    <property type="component" value="Unassembled WGS sequence"/>
</dbReference>